<dbReference type="SMART" id="SM00345">
    <property type="entry name" value="HTH_GNTR"/>
    <property type="match status" value="1"/>
</dbReference>
<dbReference type="AlphaFoldDB" id="A0A1M6ZEL9"/>
<evidence type="ECO:0000313" key="7">
    <source>
        <dbReference type="Proteomes" id="UP000184123"/>
    </source>
</evidence>
<dbReference type="PROSITE" id="PS50949">
    <property type="entry name" value="HTH_GNTR"/>
    <property type="match status" value="1"/>
</dbReference>
<evidence type="ECO:0000256" key="3">
    <source>
        <dbReference type="ARBA" id="ARBA00023163"/>
    </source>
</evidence>
<evidence type="ECO:0000256" key="1">
    <source>
        <dbReference type="ARBA" id="ARBA00023015"/>
    </source>
</evidence>
<evidence type="ECO:0000259" key="4">
    <source>
        <dbReference type="PROSITE" id="PS50949"/>
    </source>
</evidence>
<dbReference type="GO" id="GO:0003677">
    <property type="term" value="F:DNA binding"/>
    <property type="evidence" value="ECO:0007669"/>
    <property type="project" value="UniProtKB-KW"/>
</dbReference>
<dbReference type="CDD" id="cd07377">
    <property type="entry name" value="WHTH_GntR"/>
    <property type="match status" value="1"/>
</dbReference>
<organism evidence="6 7">
    <name type="scientific">Halomonas cupida</name>
    <dbReference type="NCBI Taxonomy" id="44933"/>
    <lineage>
        <taxon>Bacteria</taxon>
        <taxon>Pseudomonadati</taxon>
        <taxon>Pseudomonadota</taxon>
        <taxon>Gammaproteobacteria</taxon>
        <taxon>Oceanospirillales</taxon>
        <taxon>Halomonadaceae</taxon>
        <taxon>Halomonas</taxon>
    </lineage>
</organism>
<accession>A0A1M6ZEL9</accession>
<sequence length="242" mass="27218">MKLDEKSILGTPPRREKLADKLYGKLMQAIIDGQFKKGEKLPSEHRICQHYSVSRPVVREALMRLQADGIIISRQGSGSFVQRIPPAGLIQYADASDVSLLLKSYEVRIALECESSALAAERRNEGQLIQLRDALKGMEEDFSQGRIASEADFTFHMVIAEATGNDMFPSILESIHMDIEKAMTMALSITKSASQERIDRVIGEHRMILDAIEQRDSDGARLAMRHHINRVRKRVTDNLSDT</sequence>
<dbReference type="EMBL" id="BJXU01000091">
    <property type="protein sequence ID" value="GEN24401.1"/>
    <property type="molecule type" value="Genomic_DNA"/>
</dbReference>
<dbReference type="SUPFAM" id="SSF48008">
    <property type="entry name" value="GntR ligand-binding domain-like"/>
    <property type="match status" value="1"/>
</dbReference>
<dbReference type="PANTHER" id="PTHR43537:SF5">
    <property type="entry name" value="UXU OPERON TRANSCRIPTIONAL REGULATOR"/>
    <property type="match status" value="1"/>
</dbReference>
<keyword evidence="2 6" id="KW-0238">DNA-binding</keyword>
<keyword evidence="3" id="KW-0804">Transcription</keyword>
<dbReference type="EMBL" id="FRCA01000001">
    <property type="protein sequence ID" value="SHL28824.1"/>
    <property type="molecule type" value="Genomic_DNA"/>
</dbReference>
<dbReference type="GO" id="GO:0003700">
    <property type="term" value="F:DNA-binding transcription factor activity"/>
    <property type="evidence" value="ECO:0007669"/>
    <property type="project" value="InterPro"/>
</dbReference>
<dbReference type="InterPro" id="IPR036388">
    <property type="entry name" value="WH-like_DNA-bd_sf"/>
</dbReference>
<protein>
    <submittedName>
        <fullName evidence="6">DNA-binding transcriptional regulator, FadR family</fullName>
    </submittedName>
    <submittedName>
        <fullName evidence="5">GntR family transcriptional regulator</fullName>
    </submittedName>
</protein>
<keyword evidence="8" id="KW-1185">Reference proteome</keyword>
<feature type="domain" description="HTH gntR-type" evidence="4">
    <location>
        <begin position="16"/>
        <end position="84"/>
    </location>
</feature>
<dbReference type="Proteomes" id="UP000321726">
    <property type="component" value="Unassembled WGS sequence"/>
</dbReference>
<reference evidence="5 8" key="2">
    <citation type="submission" date="2019-07" db="EMBL/GenBank/DDBJ databases">
        <title>Whole genome shotgun sequence of Halomonas cupida NBRC 102219.</title>
        <authorList>
            <person name="Hosoyama A."/>
            <person name="Uohara A."/>
            <person name="Ohji S."/>
            <person name="Ichikawa N."/>
        </authorList>
    </citation>
    <scope>NUCLEOTIDE SEQUENCE [LARGE SCALE GENOMIC DNA]</scope>
    <source>
        <strain evidence="5 8">NBRC 102219</strain>
    </source>
</reference>
<dbReference type="InterPro" id="IPR000524">
    <property type="entry name" value="Tscrpt_reg_HTH_GntR"/>
</dbReference>
<proteinExistence type="predicted"/>
<dbReference type="Proteomes" id="UP000184123">
    <property type="component" value="Unassembled WGS sequence"/>
</dbReference>
<name>A0A1M6ZEL9_9GAMM</name>
<dbReference type="Pfam" id="PF07729">
    <property type="entry name" value="FCD"/>
    <property type="match status" value="1"/>
</dbReference>
<gene>
    <name evidence="5" type="ORF">HCU01_23500</name>
    <name evidence="6" type="ORF">SAMN05660971_00077</name>
</gene>
<dbReference type="SMART" id="SM00895">
    <property type="entry name" value="FCD"/>
    <property type="match status" value="1"/>
</dbReference>
<dbReference type="RefSeq" id="WP_073433057.1">
    <property type="nucleotide sequence ID" value="NZ_BJXU01000091.1"/>
</dbReference>
<keyword evidence="1" id="KW-0805">Transcription regulation</keyword>
<dbReference type="PRINTS" id="PR00035">
    <property type="entry name" value="HTHGNTR"/>
</dbReference>
<reference evidence="6 7" key="1">
    <citation type="submission" date="2016-11" db="EMBL/GenBank/DDBJ databases">
        <authorList>
            <person name="Jaros S."/>
            <person name="Januszkiewicz K."/>
            <person name="Wedrychowicz H."/>
        </authorList>
    </citation>
    <scope>NUCLEOTIDE SEQUENCE [LARGE SCALE GENOMIC DNA]</scope>
    <source>
        <strain evidence="6 7">DSM 4740</strain>
    </source>
</reference>
<evidence type="ECO:0000313" key="8">
    <source>
        <dbReference type="Proteomes" id="UP000321726"/>
    </source>
</evidence>
<dbReference type="Pfam" id="PF00392">
    <property type="entry name" value="GntR"/>
    <property type="match status" value="1"/>
</dbReference>
<evidence type="ECO:0000313" key="6">
    <source>
        <dbReference type="EMBL" id="SHL28824.1"/>
    </source>
</evidence>
<dbReference type="SUPFAM" id="SSF46785">
    <property type="entry name" value="Winged helix' DNA-binding domain"/>
    <property type="match status" value="1"/>
</dbReference>
<dbReference type="InterPro" id="IPR008920">
    <property type="entry name" value="TF_FadR/GntR_C"/>
</dbReference>
<evidence type="ECO:0000256" key="2">
    <source>
        <dbReference type="ARBA" id="ARBA00023125"/>
    </source>
</evidence>
<dbReference type="Gene3D" id="1.20.120.530">
    <property type="entry name" value="GntR ligand-binding domain-like"/>
    <property type="match status" value="1"/>
</dbReference>
<dbReference type="InterPro" id="IPR036390">
    <property type="entry name" value="WH_DNA-bd_sf"/>
</dbReference>
<dbReference type="OrthoDB" id="1040417at2"/>
<evidence type="ECO:0000313" key="5">
    <source>
        <dbReference type="EMBL" id="GEN24401.1"/>
    </source>
</evidence>
<dbReference type="STRING" id="44933.SAMN05660971_00077"/>
<dbReference type="InterPro" id="IPR011711">
    <property type="entry name" value="GntR_C"/>
</dbReference>
<dbReference type="PANTHER" id="PTHR43537">
    <property type="entry name" value="TRANSCRIPTIONAL REGULATOR, GNTR FAMILY"/>
    <property type="match status" value="1"/>
</dbReference>
<dbReference type="Gene3D" id="1.10.10.10">
    <property type="entry name" value="Winged helix-like DNA-binding domain superfamily/Winged helix DNA-binding domain"/>
    <property type="match status" value="1"/>
</dbReference>